<dbReference type="Gene3D" id="2.10.70.10">
    <property type="entry name" value="Complement Module, domain 1"/>
    <property type="match status" value="1"/>
</dbReference>
<dbReference type="InterPro" id="IPR000436">
    <property type="entry name" value="Sushi_SCR_CCP_dom"/>
</dbReference>
<dbReference type="InterPro" id="IPR035976">
    <property type="entry name" value="Sushi/SCR/CCP_sf"/>
</dbReference>
<dbReference type="EMBL" id="VCGU01000005">
    <property type="protein sequence ID" value="TRY74824.1"/>
    <property type="molecule type" value="Genomic_DNA"/>
</dbReference>
<dbReference type="SUPFAM" id="SSF57535">
    <property type="entry name" value="Complement control module/SCR domain"/>
    <property type="match status" value="1"/>
</dbReference>
<evidence type="ECO:0000259" key="6">
    <source>
        <dbReference type="PROSITE" id="PS50923"/>
    </source>
</evidence>
<keyword evidence="1 5" id="KW-0768">Sushi</keyword>
<dbReference type="Proteomes" id="UP000318571">
    <property type="component" value="Chromosome 2"/>
</dbReference>
<gene>
    <name evidence="7" type="ORF">TCAL_04536</name>
</gene>
<evidence type="ECO:0000256" key="5">
    <source>
        <dbReference type="PROSITE-ProRule" id="PRU00302"/>
    </source>
</evidence>
<evidence type="ECO:0000256" key="4">
    <source>
        <dbReference type="ARBA" id="ARBA00023180"/>
    </source>
</evidence>
<dbReference type="InterPro" id="IPR050350">
    <property type="entry name" value="Compl-Cell_Adhes-Reg"/>
</dbReference>
<keyword evidence="8" id="KW-1185">Reference proteome</keyword>
<dbReference type="PANTHER" id="PTHR19325">
    <property type="entry name" value="COMPLEMENT COMPONENT-RELATED SUSHI DOMAIN-CONTAINING"/>
    <property type="match status" value="1"/>
</dbReference>
<comment type="caution">
    <text evidence="7">The sequence shown here is derived from an EMBL/GenBank/DDBJ whole genome shotgun (WGS) entry which is preliminary data.</text>
</comment>
<evidence type="ECO:0000256" key="3">
    <source>
        <dbReference type="ARBA" id="ARBA00023157"/>
    </source>
</evidence>
<protein>
    <recommendedName>
        <fullName evidence="6">Sushi domain-containing protein</fullName>
    </recommendedName>
</protein>
<name>A0A553PAW7_TIGCA</name>
<organism evidence="7 8">
    <name type="scientific">Tigriopus californicus</name>
    <name type="common">Marine copepod</name>
    <dbReference type="NCBI Taxonomy" id="6832"/>
    <lineage>
        <taxon>Eukaryota</taxon>
        <taxon>Metazoa</taxon>
        <taxon>Ecdysozoa</taxon>
        <taxon>Arthropoda</taxon>
        <taxon>Crustacea</taxon>
        <taxon>Multicrustacea</taxon>
        <taxon>Hexanauplia</taxon>
        <taxon>Copepoda</taxon>
        <taxon>Harpacticoida</taxon>
        <taxon>Harpacticidae</taxon>
        <taxon>Tigriopus</taxon>
    </lineage>
</organism>
<evidence type="ECO:0000256" key="2">
    <source>
        <dbReference type="ARBA" id="ARBA00022737"/>
    </source>
</evidence>
<dbReference type="AlphaFoldDB" id="A0A553PAW7"/>
<dbReference type="PANTHER" id="PTHR19325:SF575">
    <property type="entry name" value="LOCOMOTION-RELATED PROTEIN HIKARU GENKI"/>
    <property type="match status" value="1"/>
</dbReference>
<keyword evidence="2" id="KW-0677">Repeat</keyword>
<evidence type="ECO:0000313" key="7">
    <source>
        <dbReference type="EMBL" id="TRY74824.1"/>
    </source>
</evidence>
<keyword evidence="3" id="KW-1015">Disulfide bond</keyword>
<reference evidence="7 8" key="1">
    <citation type="journal article" date="2018" name="Nat. Ecol. Evol.">
        <title>Genomic signatures of mitonuclear coevolution across populations of Tigriopus californicus.</title>
        <authorList>
            <person name="Barreto F.S."/>
            <person name="Watson E.T."/>
            <person name="Lima T.G."/>
            <person name="Willett C.S."/>
            <person name="Edmands S."/>
            <person name="Li W."/>
            <person name="Burton R.S."/>
        </authorList>
    </citation>
    <scope>NUCLEOTIDE SEQUENCE [LARGE SCALE GENOMIC DNA]</scope>
    <source>
        <strain evidence="7 8">San Diego</strain>
    </source>
</reference>
<feature type="non-terminal residue" evidence="7">
    <location>
        <position position="1"/>
    </location>
</feature>
<sequence length="306" mass="34245">LPLSDSYQQIVTSHSIYSYTCNDGFRFKDTNSDTQNTVCQADGTWSDVGTCERFACMDKPLDKSTDNINSNASQTLTNHLLGIKIEYKCKDGFFYEDDQSTEKYATCDRTKGNFIYPEPFGKCVESKTCSQKPPGTETLADSGSLGDSVTGTLGAVFTETFSNDYDSSKTYNNDDIVTYKCKSELDEVFKGTERVGEIKNTCQWDETWSLTDENLKDYECKLNLCDIRQLKEQEANAGTLTLETQTHVSFNENGIFKCPEGQLREDDPTTAEFQVLCESTGNFKLPASWPTCADASDLVIDFSTIR</sequence>
<dbReference type="PROSITE" id="PS50923">
    <property type="entry name" value="SUSHI"/>
    <property type="match status" value="1"/>
</dbReference>
<accession>A0A553PAW7</accession>
<dbReference type="Pfam" id="PF00084">
    <property type="entry name" value="Sushi"/>
    <property type="match status" value="1"/>
</dbReference>
<feature type="domain" description="Sushi" evidence="6">
    <location>
        <begin position="1"/>
        <end position="53"/>
    </location>
</feature>
<evidence type="ECO:0000256" key="1">
    <source>
        <dbReference type="ARBA" id="ARBA00022659"/>
    </source>
</evidence>
<proteinExistence type="predicted"/>
<keyword evidence="4" id="KW-0325">Glycoprotein</keyword>
<evidence type="ECO:0000313" key="8">
    <source>
        <dbReference type="Proteomes" id="UP000318571"/>
    </source>
</evidence>
<comment type="caution">
    <text evidence="5">Lacks conserved residue(s) required for the propagation of feature annotation.</text>
</comment>